<evidence type="ECO:0000313" key="4">
    <source>
        <dbReference type="Proteomes" id="UP000683360"/>
    </source>
</evidence>
<evidence type="ECO:0000313" key="3">
    <source>
        <dbReference type="EMBL" id="CAG2250361.1"/>
    </source>
</evidence>
<proteinExistence type="predicted"/>
<keyword evidence="2" id="KW-0732">Signal</keyword>
<protein>
    <submittedName>
        <fullName evidence="3">Uncharacterized protein</fullName>
    </submittedName>
</protein>
<gene>
    <name evidence="3" type="ORF">MEDL_62113</name>
</gene>
<keyword evidence="4" id="KW-1185">Reference proteome</keyword>
<dbReference type="Proteomes" id="UP000683360">
    <property type="component" value="Unassembled WGS sequence"/>
</dbReference>
<keyword evidence="1" id="KW-0175">Coiled coil</keyword>
<feature type="coiled-coil region" evidence="1">
    <location>
        <begin position="33"/>
        <end position="212"/>
    </location>
</feature>
<dbReference type="EMBL" id="CAJPWZ010003049">
    <property type="protein sequence ID" value="CAG2250361.1"/>
    <property type="molecule type" value="Genomic_DNA"/>
</dbReference>
<dbReference type="AlphaFoldDB" id="A0A8S3V9M1"/>
<feature type="coiled-coil region" evidence="1">
    <location>
        <begin position="252"/>
        <end position="289"/>
    </location>
</feature>
<reference evidence="3" key="1">
    <citation type="submission" date="2021-03" db="EMBL/GenBank/DDBJ databases">
        <authorList>
            <person name="Bekaert M."/>
        </authorList>
    </citation>
    <scope>NUCLEOTIDE SEQUENCE</scope>
</reference>
<evidence type="ECO:0000256" key="2">
    <source>
        <dbReference type="SAM" id="SignalP"/>
    </source>
</evidence>
<accession>A0A8S3V9M1</accession>
<name>A0A8S3V9M1_MYTED</name>
<comment type="caution">
    <text evidence="3">The sequence shown here is derived from an EMBL/GenBank/DDBJ whole genome shotgun (WGS) entry which is preliminary data.</text>
</comment>
<feature type="chain" id="PRO_5035870545" evidence="2">
    <location>
        <begin position="24"/>
        <end position="323"/>
    </location>
</feature>
<sequence length="323" mass="38482">MLVVFKTPVVICMFLLSFITFRCDNLKQFENAFQLVRSDLSKHLNEIKRLEEDKSRLSLLYENEKENSKTTINALEAKVKQLLNEQNIQVEELKRTELKFVEAQKESNKYHESNEKLRKYNSELETSKTSLELKHKEHDEQMRKSESELRQLEKDRKQIQQKVNEVEREYLDSNQAYKDQNSELLIDIGKARKEIKAQNEKSKVAKETYEREKTCNDDVIHKKEDIICILKSENQSLKDINHAKEKEIAKMKEIEIAKHIQMETQMEDLEKKRKSLVDLQKEKTRLYKARMEGVELDFALFKERISGSREHFKGRMQKIQVLK</sequence>
<feature type="signal peptide" evidence="2">
    <location>
        <begin position="1"/>
        <end position="23"/>
    </location>
</feature>
<evidence type="ECO:0000256" key="1">
    <source>
        <dbReference type="SAM" id="Coils"/>
    </source>
</evidence>
<organism evidence="3 4">
    <name type="scientific">Mytilus edulis</name>
    <name type="common">Blue mussel</name>
    <dbReference type="NCBI Taxonomy" id="6550"/>
    <lineage>
        <taxon>Eukaryota</taxon>
        <taxon>Metazoa</taxon>
        <taxon>Spiralia</taxon>
        <taxon>Lophotrochozoa</taxon>
        <taxon>Mollusca</taxon>
        <taxon>Bivalvia</taxon>
        <taxon>Autobranchia</taxon>
        <taxon>Pteriomorphia</taxon>
        <taxon>Mytilida</taxon>
        <taxon>Mytiloidea</taxon>
        <taxon>Mytilidae</taxon>
        <taxon>Mytilinae</taxon>
        <taxon>Mytilus</taxon>
    </lineage>
</organism>